<evidence type="ECO:0000256" key="1">
    <source>
        <dbReference type="ARBA" id="ARBA00022741"/>
    </source>
</evidence>
<accession>A0A162MW10</accession>
<reference evidence="6 7" key="1">
    <citation type="submission" date="2015-12" db="EMBL/GenBank/DDBJ databases">
        <title>Draft genome of Thermovenabulum gondwanense isolated from a red thermophilic microbial mat colonisisng an outflow channel of a bore well.</title>
        <authorList>
            <person name="Patel B.K."/>
        </authorList>
    </citation>
    <scope>NUCLEOTIDE SEQUENCE [LARGE SCALE GENOMIC DNA]</scope>
    <source>
        <strain evidence="6 7">R270</strain>
    </source>
</reference>
<dbReference type="InterPro" id="IPR027785">
    <property type="entry name" value="UvrD-like_helicase_C"/>
</dbReference>
<keyword evidence="3 6" id="KW-0347">Helicase</keyword>
<dbReference type="SUPFAM" id="SSF47781">
    <property type="entry name" value="RuvA domain 2-like"/>
    <property type="match status" value="1"/>
</dbReference>
<dbReference type="CDD" id="cd17933">
    <property type="entry name" value="DEXSc_RecD-like"/>
    <property type="match status" value="1"/>
</dbReference>
<comment type="function">
    <text evidence="3">DNA-dependent ATPase and ATP-dependent 5'-3' DNA helicase. Has no activity on blunt DNA or DNA with 3'-overhangs, requires at least 10 bases of 5'-ssDNA for helicase activity.</text>
</comment>
<dbReference type="RefSeq" id="WP_068747468.1">
    <property type="nucleotide sequence ID" value="NZ_LOHZ01000019.1"/>
</dbReference>
<dbReference type="GO" id="GO:0006281">
    <property type="term" value="P:DNA repair"/>
    <property type="evidence" value="ECO:0007669"/>
    <property type="project" value="InterPro"/>
</dbReference>
<dbReference type="Gene3D" id="1.10.150.20">
    <property type="entry name" value="5' to 3' exonuclease, C-terminal subdomain"/>
    <property type="match status" value="1"/>
</dbReference>
<dbReference type="InterPro" id="IPR003593">
    <property type="entry name" value="AAA+_ATPase"/>
</dbReference>
<dbReference type="InterPro" id="IPR006345">
    <property type="entry name" value="RecD2"/>
</dbReference>
<keyword evidence="3 6" id="KW-0378">Hydrolase</keyword>
<dbReference type="Pfam" id="PF14520">
    <property type="entry name" value="HHH_5"/>
    <property type="match status" value="1"/>
</dbReference>
<protein>
    <recommendedName>
        <fullName evidence="3">ATP-dependent RecD2 DNA helicase</fullName>
        <ecNumber evidence="3">5.6.2.3</ecNumber>
    </recommendedName>
    <alternativeName>
        <fullName evidence="3">DNA 5'-3' helicase subunit RecD2</fullName>
    </alternativeName>
</protein>
<dbReference type="PATRIC" id="fig|520767.4.peg.290"/>
<dbReference type="InterPro" id="IPR029493">
    <property type="entry name" value="RecD2-like_HHH"/>
</dbReference>
<proteinExistence type="inferred from homology"/>
<comment type="similarity">
    <text evidence="3">Belongs to the RecD family. RecD2 subfamily.</text>
</comment>
<keyword evidence="2 3" id="KW-0067">ATP-binding</keyword>
<dbReference type="SUPFAM" id="SSF52540">
    <property type="entry name" value="P-loop containing nucleoside triphosphate hydrolases"/>
    <property type="match status" value="2"/>
</dbReference>
<dbReference type="InterPro" id="IPR010994">
    <property type="entry name" value="RuvA_2-like"/>
</dbReference>
<dbReference type="Gene3D" id="3.40.50.300">
    <property type="entry name" value="P-loop containing nucleotide triphosphate hydrolases"/>
    <property type="match status" value="2"/>
</dbReference>
<feature type="binding site" evidence="3">
    <location>
        <begin position="276"/>
        <end position="280"/>
    </location>
    <ligand>
        <name>ATP</name>
        <dbReference type="ChEBI" id="CHEBI:30616"/>
    </ligand>
</feature>
<dbReference type="OrthoDB" id="9803432at2"/>
<dbReference type="InterPro" id="IPR003583">
    <property type="entry name" value="Hlx-hairpin-Hlx_DNA-bd_motif"/>
</dbReference>
<name>A0A162MW10_9FIRM</name>
<dbReference type="GO" id="GO:0043139">
    <property type="term" value="F:5'-3' DNA helicase activity"/>
    <property type="evidence" value="ECO:0007669"/>
    <property type="project" value="UniProtKB-UniRule"/>
</dbReference>
<dbReference type="Pfam" id="PF13538">
    <property type="entry name" value="UvrD_C_2"/>
    <property type="match status" value="1"/>
</dbReference>
<dbReference type="STRING" id="520767.ATZ99_02880"/>
<dbReference type="Pfam" id="PF13245">
    <property type="entry name" value="AAA_19"/>
    <property type="match status" value="1"/>
</dbReference>
<dbReference type="GO" id="GO:0006310">
    <property type="term" value="P:DNA recombination"/>
    <property type="evidence" value="ECO:0007669"/>
    <property type="project" value="InterPro"/>
</dbReference>
<dbReference type="HAMAP" id="MF_01488">
    <property type="entry name" value="RecD2"/>
    <property type="match status" value="1"/>
</dbReference>
<dbReference type="InterPro" id="IPR050534">
    <property type="entry name" value="Coronavir_polyprotein_1ab"/>
</dbReference>
<organism evidence="6 7">
    <name type="scientific">Thermovenabulum gondwanense</name>
    <dbReference type="NCBI Taxonomy" id="520767"/>
    <lineage>
        <taxon>Bacteria</taxon>
        <taxon>Bacillati</taxon>
        <taxon>Bacillota</taxon>
        <taxon>Clostridia</taxon>
        <taxon>Thermosediminibacterales</taxon>
        <taxon>Thermosediminibacteraceae</taxon>
        <taxon>Thermovenabulum</taxon>
    </lineage>
</organism>
<dbReference type="SMART" id="SM00278">
    <property type="entry name" value="HhH1"/>
    <property type="match status" value="2"/>
</dbReference>
<dbReference type="Proteomes" id="UP000075737">
    <property type="component" value="Unassembled WGS sequence"/>
</dbReference>
<dbReference type="GO" id="GO:0005524">
    <property type="term" value="F:ATP binding"/>
    <property type="evidence" value="ECO:0007669"/>
    <property type="project" value="UniProtKB-UniRule"/>
</dbReference>
<dbReference type="Gene3D" id="2.30.30.940">
    <property type="match status" value="1"/>
</dbReference>
<dbReference type="PANTHER" id="PTHR43788:SF6">
    <property type="entry name" value="DNA HELICASE B"/>
    <property type="match status" value="1"/>
</dbReference>
<keyword evidence="7" id="KW-1185">Reference proteome</keyword>
<keyword evidence="3" id="KW-0238">DNA-binding</keyword>
<dbReference type="GO" id="GO:0009338">
    <property type="term" value="C:exodeoxyribonuclease V complex"/>
    <property type="evidence" value="ECO:0007669"/>
    <property type="project" value="TreeGrafter"/>
</dbReference>
<dbReference type="EC" id="5.6.2.3" evidence="3"/>
<dbReference type="Pfam" id="PF18335">
    <property type="entry name" value="SH3_13"/>
    <property type="match status" value="1"/>
</dbReference>
<dbReference type="Gene3D" id="1.10.10.2220">
    <property type="match status" value="1"/>
</dbReference>
<keyword evidence="1 3" id="KW-0547">Nucleotide-binding</keyword>
<dbReference type="InterPro" id="IPR041451">
    <property type="entry name" value="RecD2_SH13"/>
</dbReference>
<gene>
    <name evidence="3 6" type="primary">recD2</name>
    <name evidence="6" type="ORF">ATZ99_02880</name>
</gene>
<evidence type="ECO:0000313" key="6">
    <source>
        <dbReference type="EMBL" id="KYO67978.1"/>
    </source>
</evidence>
<dbReference type="GO" id="GO:0016887">
    <property type="term" value="F:ATP hydrolysis activity"/>
    <property type="evidence" value="ECO:0007669"/>
    <property type="project" value="RHEA"/>
</dbReference>
<feature type="domain" description="Helix-hairpin-helix DNA-binding motif class 1" evidence="4">
    <location>
        <begin position="49"/>
        <end position="68"/>
    </location>
</feature>
<dbReference type="InterPro" id="IPR027417">
    <property type="entry name" value="P-loop_NTPase"/>
</dbReference>
<dbReference type="Pfam" id="PF14490">
    <property type="entry name" value="HHH_RecD2"/>
    <property type="match status" value="1"/>
</dbReference>
<dbReference type="GO" id="GO:0003677">
    <property type="term" value="F:DNA binding"/>
    <property type="evidence" value="ECO:0007669"/>
    <property type="project" value="UniProtKB-UniRule"/>
</dbReference>
<keyword evidence="3" id="KW-0413">Isomerase</keyword>
<evidence type="ECO:0000256" key="2">
    <source>
        <dbReference type="ARBA" id="ARBA00022840"/>
    </source>
</evidence>
<dbReference type="PANTHER" id="PTHR43788">
    <property type="entry name" value="DNA2/NAM7 HELICASE FAMILY MEMBER"/>
    <property type="match status" value="1"/>
</dbReference>
<dbReference type="CDD" id="cd18809">
    <property type="entry name" value="SF1_C_RecD"/>
    <property type="match status" value="1"/>
</dbReference>
<dbReference type="NCBIfam" id="TIGR01448">
    <property type="entry name" value="recD_rel"/>
    <property type="match status" value="1"/>
</dbReference>
<feature type="domain" description="AAA+ ATPase" evidence="5">
    <location>
        <begin position="265"/>
        <end position="402"/>
    </location>
</feature>
<dbReference type="AlphaFoldDB" id="A0A162MW10"/>
<comment type="caution">
    <text evidence="6">The sequence shown here is derived from an EMBL/GenBank/DDBJ whole genome shotgun (WGS) entry which is preliminary data.</text>
</comment>
<dbReference type="EMBL" id="LOHZ01000019">
    <property type="protein sequence ID" value="KYO67978.1"/>
    <property type="molecule type" value="Genomic_DNA"/>
</dbReference>
<evidence type="ECO:0000256" key="3">
    <source>
        <dbReference type="HAMAP-Rule" id="MF_01488"/>
    </source>
</evidence>
<dbReference type="SMART" id="SM00382">
    <property type="entry name" value="AAA"/>
    <property type="match status" value="1"/>
</dbReference>
<feature type="domain" description="Helix-hairpin-helix DNA-binding motif class 1" evidence="4">
    <location>
        <begin position="14"/>
        <end position="35"/>
    </location>
</feature>
<evidence type="ECO:0000259" key="5">
    <source>
        <dbReference type="SMART" id="SM00382"/>
    </source>
</evidence>
<evidence type="ECO:0000313" key="7">
    <source>
        <dbReference type="Proteomes" id="UP000075737"/>
    </source>
</evidence>
<evidence type="ECO:0000259" key="4">
    <source>
        <dbReference type="SMART" id="SM00278"/>
    </source>
</evidence>
<sequence length="655" mass="74811">MTTFITEDLSTVYEFLASGFIRGIGESTARRIIEHFKENTLEVLKYNPERLMEIDGIKKKKYKMILESLQSFQGILDAIIFLRKYDLKVYTVLKVCNILKEEPLGLIKKNPYLLMGIDNIDFFIADRIARSLDMPGDDENRIAAGIRHILLKATEEGHVFLPLKDLLLQLGSLLSLDIEKLRYILKEGQDKITFEDIAFVKIKEEDRVYLKSFYNMEKSIARKIFLISSENHSIKIDGEEIEEIEKSAGVKLAEKQRQALFKAAENRIIIITGGPGTGKTTLIKCLNEFFRRRKMKVALCAPTGRAAKRIAEATSCKAFTLHRLLEYGQDNLGNFARSKENPLEEDVIIVDEMSMVDVSLMYHLLSALKEDARIILVGDKDQLPSVGPGCVLRDLIACGKIETIFLDQIFRQAGDSLIAVNAHRINKGYIPYLNRKNSDFFLLQAESPEEILKRIIELVCERIPAFGNYSPMEDIQVITPMKKTLIGVENLNKNLQEVLNPKGQNKKELIYKGTVFRQSDRVMQIKNNYQKDVFNGDIGKIVDIKKEGEIVVVYQDMEGEKEVAYKKEEIEELTLAYALSVHKSQGSEYPVVVMPISFAHYSMLDRNLLYTAVTRAKKLLVLVGTKQALFYAVKNVKNIKRYSGLRDFLEEKFEL</sequence>
<comment type="catalytic activity">
    <reaction evidence="3">
        <text>ATP + H2O = ADP + phosphate + H(+)</text>
        <dbReference type="Rhea" id="RHEA:13065"/>
        <dbReference type="ChEBI" id="CHEBI:15377"/>
        <dbReference type="ChEBI" id="CHEBI:15378"/>
        <dbReference type="ChEBI" id="CHEBI:30616"/>
        <dbReference type="ChEBI" id="CHEBI:43474"/>
        <dbReference type="ChEBI" id="CHEBI:456216"/>
        <dbReference type="EC" id="5.6.2.3"/>
    </reaction>
</comment>
<dbReference type="GO" id="GO:0017116">
    <property type="term" value="F:single-stranded DNA helicase activity"/>
    <property type="evidence" value="ECO:0007669"/>
    <property type="project" value="TreeGrafter"/>
</dbReference>